<dbReference type="InterPro" id="IPR020846">
    <property type="entry name" value="MFS_dom"/>
</dbReference>
<evidence type="ECO:0000256" key="6">
    <source>
        <dbReference type="SAM" id="Phobius"/>
    </source>
</evidence>
<feature type="transmembrane region" description="Helical" evidence="6">
    <location>
        <begin position="454"/>
        <end position="476"/>
    </location>
</feature>
<dbReference type="PROSITE" id="PS50850">
    <property type="entry name" value="MFS"/>
    <property type="match status" value="1"/>
</dbReference>
<feature type="compositionally biased region" description="Basic and acidic residues" evidence="5">
    <location>
        <begin position="13"/>
        <end position="30"/>
    </location>
</feature>
<accession>A0A6A5WER7</accession>
<feature type="transmembrane region" description="Helical" evidence="6">
    <location>
        <begin position="359"/>
        <end position="381"/>
    </location>
</feature>
<evidence type="ECO:0000256" key="1">
    <source>
        <dbReference type="ARBA" id="ARBA00004141"/>
    </source>
</evidence>
<feature type="transmembrane region" description="Helical" evidence="6">
    <location>
        <begin position="424"/>
        <end position="442"/>
    </location>
</feature>
<evidence type="ECO:0000256" key="2">
    <source>
        <dbReference type="ARBA" id="ARBA00022692"/>
    </source>
</evidence>
<dbReference type="OrthoDB" id="2585655at2759"/>
<feature type="transmembrane region" description="Helical" evidence="6">
    <location>
        <begin position="100"/>
        <end position="117"/>
    </location>
</feature>
<evidence type="ECO:0000313" key="9">
    <source>
        <dbReference type="Proteomes" id="UP000799779"/>
    </source>
</evidence>
<dbReference type="Pfam" id="PF07690">
    <property type="entry name" value="MFS_1"/>
    <property type="match status" value="1"/>
</dbReference>
<dbReference type="PANTHER" id="PTHR23502">
    <property type="entry name" value="MAJOR FACILITATOR SUPERFAMILY"/>
    <property type="match status" value="1"/>
</dbReference>
<feature type="transmembrane region" description="Helical" evidence="6">
    <location>
        <begin position="129"/>
        <end position="146"/>
    </location>
</feature>
<keyword evidence="3 6" id="KW-1133">Transmembrane helix</keyword>
<proteinExistence type="predicted"/>
<organism evidence="8 9">
    <name type="scientific">Amniculicola lignicola CBS 123094</name>
    <dbReference type="NCBI Taxonomy" id="1392246"/>
    <lineage>
        <taxon>Eukaryota</taxon>
        <taxon>Fungi</taxon>
        <taxon>Dikarya</taxon>
        <taxon>Ascomycota</taxon>
        <taxon>Pezizomycotina</taxon>
        <taxon>Dothideomycetes</taxon>
        <taxon>Pleosporomycetidae</taxon>
        <taxon>Pleosporales</taxon>
        <taxon>Amniculicolaceae</taxon>
        <taxon>Amniculicola</taxon>
    </lineage>
</organism>
<evidence type="ECO:0000256" key="5">
    <source>
        <dbReference type="SAM" id="MobiDB-lite"/>
    </source>
</evidence>
<sequence>MSTTSISSLEKPQAPEEIKDVEGYEKETSTKKTTKDGILLIPQPSDDPNEPLNWTWRKKHIALVVLVFETFFIKYTATFIAPGAHTLAAGFHTTAVKGTYLASATAIVPAFAPLIWIPLSQRLGRRPMLLAGTLISMLFNIGLANSQTYTQALICRMFGYATASAGLCITPAAISDLFFFHEKGKRIGLNSFLQVIAPYLGGVTGGSIQFNPNLSWRWAMYIAAILYAFLFVAIFFCVPETIYTPKPAGWAHDSTVKKPLSHRLGFVTPKPTEPWATTFKRPYLMFAYSAVLLPSFCNTASLPLNFGKGSQYNFNVQQVGFCSFSGFIGATIAEGTAGPVCDLVAKRHLKKGEKWKPELLLKICLIGVVVIPAGLLVYGLMLSYGRSWLGTLAGIAISAFGQEVLVTVLLTYMVDCYPRQAAEVAIVFQFCMNVMAYHPQFYTPLWIKATGARVPYIVYAILPIVLFPLCVGLLMWKG</sequence>
<comment type="subcellular location">
    <subcellularLocation>
        <location evidence="1">Membrane</location>
        <topology evidence="1">Multi-pass membrane protein</topology>
    </subcellularLocation>
</comment>
<dbReference type="EMBL" id="ML977602">
    <property type="protein sequence ID" value="KAF1998631.1"/>
    <property type="molecule type" value="Genomic_DNA"/>
</dbReference>
<dbReference type="InterPro" id="IPR036259">
    <property type="entry name" value="MFS_trans_sf"/>
</dbReference>
<evidence type="ECO:0000313" key="8">
    <source>
        <dbReference type="EMBL" id="KAF1998631.1"/>
    </source>
</evidence>
<name>A0A6A5WER7_9PLEO</name>
<protein>
    <submittedName>
        <fullName evidence="8">MFS general substrate transporter</fullName>
    </submittedName>
</protein>
<keyword evidence="4 6" id="KW-0472">Membrane</keyword>
<dbReference type="Proteomes" id="UP000799779">
    <property type="component" value="Unassembled WGS sequence"/>
</dbReference>
<evidence type="ECO:0000256" key="4">
    <source>
        <dbReference type="ARBA" id="ARBA00023136"/>
    </source>
</evidence>
<feature type="transmembrane region" description="Helical" evidence="6">
    <location>
        <begin position="158"/>
        <end position="180"/>
    </location>
</feature>
<feature type="transmembrane region" description="Helical" evidence="6">
    <location>
        <begin position="218"/>
        <end position="238"/>
    </location>
</feature>
<dbReference type="GO" id="GO:0005886">
    <property type="term" value="C:plasma membrane"/>
    <property type="evidence" value="ECO:0007669"/>
    <property type="project" value="TreeGrafter"/>
</dbReference>
<dbReference type="GO" id="GO:0022857">
    <property type="term" value="F:transmembrane transporter activity"/>
    <property type="evidence" value="ECO:0007669"/>
    <property type="project" value="InterPro"/>
</dbReference>
<dbReference type="PANTHER" id="PTHR23502:SF34">
    <property type="entry name" value="PROTEIN HOL1"/>
    <property type="match status" value="1"/>
</dbReference>
<evidence type="ECO:0000259" key="7">
    <source>
        <dbReference type="PROSITE" id="PS50850"/>
    </source>
</evidence>
<feature type="transmembrane region" description="Helical" evidence="6">
    <location>
        <begin position="192"/>
        <end position="212"/>
    </location>
</feature>
<feature type="domain" description="Major facilitator superfamily (MFS) profile" evidence="7">
    <location>
        <begin position="62"/>
        <end position="478"/>
    </location>
</feature>
<feature type="compositionally biased region" description="Polar residues" evidence="5">
    <location>
        <begin position="1"/>
        <end position="10"/>
    </location>
</feature>
<feature type="transmembrane region" description="Helical" evidence="6">
    <location>
        <begin position="61"/>
        <end position="80"/>
    </location>
</feature>
<dbReference type="InterPro" id="IPR011701">
    <property type="entry name" value="MFS"/>
</dbReference>
<gene>
    <name evidence="8" type="ORF">P154DRAFT_555200</name>
</gene>
<dbReference type="SUPFAM" id="SSF103473">
    <property type="entry name" value="MFS general substrate transporter"/>
    <property type="match status" value="1"/>
</dbReference>
<keyword evidence="2 6" id="KW-0812">Transmembrane</keyword>
<feature type="transmembrane region" description="Helical" evidence="6">
    <location>
        <begin position="387"/>
        <end position="412"/>
    </location>
</feature>
<dbReference type="AlphaFoldDB" id="A0A6A5WER7"/>
<dbReference type="Gene3D" id="1.20.1250.20">
    <property type="entry name" value="MFS general substrate transporter like domains"/>
    <property type="match status" value="1"/>
</dbReference>
<keyword evidence="9" id="KW-1185">Reference proteome</keyword>
<evidence type="ECO:0000256" key="3">
    <source>
        <dbReference type="ARBA" id="ARBA00022989"/>
    </source>
</evidence>
<reference evidence="8" key="1">
    <citation type="journal article" date="2020" name="Stud. Mycol.">
        <title>101 Dothideomycetes genomes: a test case for predicting lifestyles and emergence of pathogens.</title>
        <authorList>
            <person name="Haridas S."/>
            <person name="Albert R."/>
            <person name="Binder M."/>
            <person name="Bloem J."/>
            <person name="Labutti K."/>
            <person name="Salamov A."/>
            <person name="Andreopoulos B."/>
            <person name="Baker S."/>
            <person name="Barry K."/>
            <person name="Bills G."/>
            <person name="Bluhm B."/>
            <person name="Cannon C."/>
            <person name="Castanera R."/>
            <person name="Culley D."/>
            <person name="Daum C."/>
            <person name="Ezra D."/>
            <person name="Gonzalez J."/>
            <person name="Henrissat B."/>
            <person name="Kuo A."/>
            <person name="Liang C."/>
            <person name="Lipzen A."/>
            <person name="Lutzoni F."/>
            <person name="Magnuson J."/>
            <person name="Mondo S."/>
            <person name="Nolan M."/>
            <person name="Ohm R."/>
            <person name="Pangilinan J."/>
            <person name="Park H.-J."/>
            <person name="Ramirez L."/>
            <person name="Alfaro M."/>
            <person name="Sun H."/>
            <person name="Tritt A."/>
            <person name="Yoshinaga Y."/>
            <person name="Zwiers L.-H."/>
            <person name="Turgeon B."/>
            <person name="Goodwin S."/>
            <person name="Spatafora J."/>
            <person name="Crous P."/>
            <person name="Grigoriev I."/>
        </authorList>
    </citation>
    <scope>NUCLEOTIDE SEQUENCE</scope>
    <source>
        <strain evidence="8">CBS 123094</strain>
    </source>
</reference>
<feature type="region of interest" description="Disordered" evidence="5">
    <location>
        <begin position="1"/>
        <end position="30"/>
    </location>
</feature>